<evidence type="ECO:0000256" key="2">
    <source>
        <dbReference type="RuleBase" id="RU369065"/>
    </source>
</evidence>
<dbReference type="GO" id="GO:0005634">
    <property type="term" value="C:nucleus"/>
    <property type="evidence" value="ECO:0007669"/>
    <property type="project" value="UniProtKB-SubCell"/>
</dbReference>
<dbReference type="PANTHER" id="PTHR33077">
    <property type="entry name" value="PROTEIN TIFY 4A-RELATED-RELATED"/>
    <property type="match status" value="1"/>
</dbReference>
<evidence type="ECO:0000256" key="3">
    <source>
        <dbReference type="SAM" id="MobiDB-lite"/>
    </source>
</evidence>
<reference evidence="5 6" key="1">
    <citation type="journal article" date="2014" name="Genome Biol.">
        <title>Transcriptome and methylome profiling reveals relics of genome dominance in the mesopolyploid Brassica oleracea.</title>
        <authorList>
            <person name="Parkin I.A."/>
            <person name="Koh C."/>
            <person name="Tang H."/>
            <person name="Robinson S.J."/>
            <person name="Kagale S."/>
            <person name="Clarke W.E."/>
            <person name="Town C.D."/>
            <person name="Nixon J."/>
            <person name="Krishnakumar V."/>
            <person name="Bidwell S.L."/>
            <person name="Denoeud F."/>
            <person name="Belcram H."/>
            <person name="Links M.G."/>
            <person name="Just J."/>
            <person name="Clarke C."/>
            <person name="Bender T."/>
            <person name="Huebert T."/>
            <person name="Mason A.S."/>
            <person name="Pires J.C."/>
            <person name="Barker G."/>
            <person name="Moore J."/>
            <person name="Walley P.G."/>
            <person name="Manoli S."/>
            <person name="Batley J."/>
            <person name="Edwards D."/>
            <person name="Nelson M.N."/>
            <person name="Wang X."/>
            <person name="Paterson A.H."/>
            <person name="King G."/>
            <person name="Bancroft I."/>
            <person name="Chalhoub B."/>
            <person name="Sharpe A.G."/>
        </authorList>
    </citation>
    <scope>NUCLEOTIDE SEQUENCE</scope>
    <source>
        <strain evidence="5 6">cv. TO1000</strain>
    </source>
</reference>
<proteinExistence type="inferred from homology"/>
<feature type="compositionally biased region" description="Basic and acidic residues" evidence="3">
    <location>
        <begin position="317"/>
        <end position="343"/>
    </location>
</feature>
<organism evidence="5 6">
    <name type="scientific">Brassica oleracea var. oleracea</name>
    <dbReference type="NCBI Taxonomy" id="109376"/>
    <lineage>
        <taxon>Eukaryota</taxon>
        <taxon>Viridiplantae</taxon>
        <taxon>Streptophyta</taxon>
        <taxon>Embryophyta</taxon>
        <taxon>Tracheophyta</taxon>
        <taxon>Spermatophyta</taxon>
        <taxon>Magnoliopsida</taxon>
        <taxon>eudicotyledons</taxon>
        <taxon>Gunneridae</taxon>
        <taxon>Pentapetalae</taxon>
        <taxon>rosids</taxon>
        <taxon>malvids</taxon>
        <taxon>Brassicales</taxon>
        <taxon>Brassicaceae</taxon>
        <taxon>Brassiceae</taxon>
        <taxon>Brassica</taxon>
    </lineage>
</organism>
<accession>A0A0D3DWT9</accession>
<protein>
    <recommendedName>
        <fullName evidence="2">Protein TIFY</fullName>
    </recommendedName>
    <alternativeName>
        <fullName evidence="2">Jasmonate ZIM domain-containing protein</fullName>
    </alternativeName>
</protein>
<dbReference type="Proteomes" id="UP000032141">
    <property type="component" value="Chromosome C8"/>
</dbReference>
<name>A0A0D3DWT9_BRAOL</name>
<dbReference type="PROSITE" id="PS51320">
    <property type="entry name" value="TIFY"/>
    <property type="match status" value="1"/>
</dbReference>
<evidence type="ECO:0000313" key="5">
    <source>
        <dbReference type="EnsemblPlants" id="Bo8g104890.1"/>
    </source>
</evidence>
<dbReference type="GeneID" id="106307914"/>
<comment type="domain">
    <text evidence="2">The jas domain is required for interaction with COI1.</text>
</comment>
<sequence length="343" mass="38026">MGSTPIPLVLSHSTSKPRTNKKKKKITIKTRKDSGEFLLSDTYKMSRKENAKALGPPPEKSSFTRRCSLLSRYLKEKGSFGNINLDLIRKPDSDLGLPGYSCPPGKQNAMQKAVSETKALDVFQRDSKAEPSPPSGGKAEDTNLSKPGSDSGSSQLTIFFGGQVLVYNEFPADKAKEIMEVAKKAKPVTEVNIQTQINVENNNTNNIQTQINVENNNNNKSNMVLPDLNEPTDSMDINPQQQQENQVVERIARRASLHRFFAKRKDRAVARAPYQVNQNGGHHHYPPKPETAHGQPLESGQSSKRPENAVAQTMSHPKPEGDKNTSIKIEEEGQCSKDLELRL</sequence>
<evidence type="ECO:0000256" key="1">
    <source>
        <dbReference type="ARBA" id="ARBA00008614"/>
    </source>
</evidence>
<dbReference type="Pfam" id="PF09425">
    <property type="entry name" value="Jas_motif"/>
    <property type="match status" value="1"/>
</dbReference>
<dbReference type="OMA" id="MDINPQQ"/>
<dbReference type="SMART" id="SM00979">
    <property type="entry name" value="TIFY"/>
    <property type="match status" value="1"/>
</dbReference>
<dbReference type="InterPro" id="IPR018467">
    <property type="entry name" value="CCT_CS"/>
</dbReference>
<dbReference type="GO" id="GO:0009611">
    <property type="term" value="P:response to wounding"/>
    <property type="evidence" value="ECO:0007669"/>
    <property type="project" value="UniProtKB-UniRule"/>
</dbReference>
<dbReference type="GO" id="GO:0031347">
    <property type="term" value="P:regulation of defense response"/>
    <property type="evidence" value="ECO:0007669"/>
    <property type="project" value="UniProtKB-UniRule"/>
</dbReference>
<feature type="domain" description="Tify" evidence="4">
    <location>
        <begin position="149"/>
        <end position="184"/>
    </location>
</feature>
<dbReference type="EnsemblPlants" id="Bo8g104890.1">
    <property type="protein sequence ID" value="Bo8g104890.1"/>
    <property type="gene ID" value="Bo8g104890"/>
</dbReference>
<dbReference type="Pfam" id="PF06200">
    <property type="entry name" value="tify"/>
    <property type="match status" value="1"/>
</dbReference>
<dbReference type="PANTHER" id="PTHR33077:SF146">
    <property type="entry name" value="PROTEIN TIFY 11A"/>
    <property type="match status" value="1"/>
</dbReference>
<dbReference type="GO" id="GO:2000022">
    <property type="term" value="P:regulation of jasmonic acid mediated signaling pathway"/>
    <property type="evidence" value="ECO:0007669"/>
    <property type="project" value="UniProtKB-UniRule"/>
</dbReference>
<dbReference type="InterPro" id="IPR010399">
    <property type="entry name" value="Tify_dom"/>
</dbReference>
<dbReference type="RefSeq" id="XP_013600459.1">
    <property type="nucleotide sequence ID" value="XM_013745005.1"/>
</dbReference>
<dbReference type="STRING" id="109376.A0A0D3DWT9"/>
<reference evidence="5" key="2">
    <citation type="submission" date="2015-03" db="UniProtKB">
        <authorList>
            <consortium name="EnsemblPlants"/>
        </authorList>
    </citation>
    <scope>IDENTIFICATION</scope>
</reference>
<dbReference type="OrthoDB" id="1937734at2759"/>
<comment type="function">
    <text evidence="2">Repressor of jasmonate responses.</text>
</comment>
<feature type="region of interest" description="Disordered" evidence="3">
    <location>
        <begin position="1"/>
        <end position="28"/>
    </location>
</feature>
<comment type="subcellular location">
    <subcellularLocation>
        <location evidence="2">Nucleus</location>
    </subcellularLocation>
</comment>
<dbReference type="eggNOG" id="ENOG502S4J6">
    <property type="taxonomic scope" value="Eukaryota"/>
</dbReference>
<evidence type="ECO:0000259" key="4">
    <source>
        <dbReference type="PROSITE" id="PS51320"/>
    </source>
</evidence>
<keyword evidence="6" id="KW-1185">Reference proteome</keyword>
<keyword evidence="2" id="KW-1184">Jasmonic acid signaling pathway</keyword>
<evidence type="ECO:0000313" key="6">
    <source>
        <dbReference type="Proteomes" id="UP000032141"/>
    </source>
</evidence>
<dbReference type="AlphaFoldDB" id="A0A0D3DWT9"/>
<feature type="compositionally biased region" description="Basic residues" evidence="3">
    <location>
        <begin position="18"/>
        <end position="28"/>
    </location>
</feature>
<dbReference type="HOGENOM" id="CLU_051749_1_0_1"/>
<feature type="region of interest" description="Disordered" evidence="3">
    <location>
        <begin position="120"/>
        <end position="152"/>
    </location>
</feature>
<feature type="region of interest" description="Disordered" evidence="3">
    <location>
        <begin position="277"/>
        <end position="343"/>
    </location>
</feature>
<comment type="similarity">
    <text evidence="1 2">Belongs to the TIFY/JAZ family.</text>
</comment>
<dbReference type="InterPro" id="IPR040390">
    <property type="entry name" value="TIFY/JAZ"/>
</dbReference>
<dbReference type="KEGG" id="boe:106307914"/>
<keyword evidence="2" id="KW-0539">Nucleus</keyword>
<dbReference type="Gramene" id="Bo8g104890.1">
    <property type="protein sequence ID" value="Bo8g104890.1"/>
    <property type="gene ID" value="Bo8g104890"/>
</dbReference>